<sequence>MELLNANVAFEKVSSVMSSVMKLCNVDSRNNIFPKKDYVSTISSTRLFVSQAHAAIVCSEQENQTLYTDETKKNGQPYGVFVTTNEDKKPFLLGLRQMSNKAAQTQLDVFKQILGDIELRYNQVTTNDVNNKLSIKILQNIKCTMSDRAATQVSFNQLLESYRSSMLQEHLENYNLLQEPDQMLLSKMYNFFCGLHLLVNIAELMNSVFNNFHKDPPEGTEHPEISLKGESSVLNAVRIASKALASGADEKNGVYLEFKTYLQRQQINKYEIKPFLGNRFNVVFHNAGAIYHLRSHIIHFFKNVKGEGTPGKLNQLLKAVLSCLQNDTIMDDIWASLVSNHNDEQCAAFLIQMCSATSKALSQKVKDHLEDGQHTQYSIDHNKTFNSVLPHNKLPEFIFGHLDWIIKHRPNASRLANEAHIVYNVNKTGAWLNQQTEQNVQELINKSKLKIKDIKITEKQRLLDLKNELERISREKEEKAKRILIKKCNEKKKLVEHILKLGLWDNARKVDQELTKIKFIKNKREVLKTQIKFRQLVLEQPGEKTLFQVSQVNKKQVTISQLTKNLKTLIKKLGNAAVPTQILEHTTAEDLHDFGKSFLFIKMKFSKSLE</sequence>
<protein>
    <submittedName>
        <fullName evidence="3">Uncharacterized protein</fullName>
    </submittedName>
</protein>
<accession>A0A8S3UPL2</accession>
<name>A0A8S3UPL2_MYTED</name>
<organism evidence="3 4">
    <name type="scientific">Mytilus edulis</name>
    <name type="common">Blue mussel</name>
    <dbReference type="NCBI Taxonomy" id="6550"/>
    <lineage>
        <taxon>Eukaryota</taxon>
        <taxon>Metazoa</taxon>
        <taxon>Spiralia</taxon>
        <taxon>Lophotrochozoa</taxon>
        <taxon>Mollusca</taxon>
        <taxon>Bivalvia</taxon>
        <taxon>Autobranchia</taxon>
        <taxon>Pteriomorphia</taxon>
        <taxon>Mytilida</taxon>
        <taxon>Mytiloidea</taxon>
        <taxon>Mytilidae</taxon>
        <taxon>Mytilinae</taxon>
        <taxon>Mytilus</taxon>
    </lineage>
</organism>
<evidence type="ECO:0000256" key="1">
    <source>
        <dbReference type="ARBA" id="ARBA00022722"/>
    </source>
</evidence>
<keyword evidence="4" id="KW-1185">Reference proteome</keyword>
<dbReference type="OrthoDB" id="6159600at2759"/>
<dbReference type="InterPro" id="IPR022894">
    <property type="entry name" value="Oligoribonuclease"/>
</dbReference>
<reference evidence="3" key="1">
    <citation type="submission" date="2021-03" db="EMBL/GenBank/DDBJ databases">
        <authorList>
            <person name="Bekaert M."/>
        </authorList>
    </citation>
    <scope>NUCLEOTIDE SEQUENCE</scope>
</reference>
<proteinExistence type="predicted"/>
<evidence type="ECO:0000313" key="3">
    <source>
        <dbReference type="EMBL" id="CAG2248041.1"/>
    </source>
</evidence>
<dbReference type="GO" id="GO:0000175">
    <property type="term" value="F:3'-5'-RNA exonuclease activity"/>
    <property type="evidence" value="ECO:0007669"/>
    <property type="project" value="InterPro"/>
</dbReference>
<keyword evidence="2" id="KW-0175">Coiled coil</keyword>
<dbReference type="EMBL" id="CAJPWZ010002921">
    <property type="protein sequence ID" value="CAG2248041.1"/>
    <property type="molecule type" value="Genomic_DNA"/>
</dbReference>
<feature type="coiled-coil region" evidence="2">
    <location>
        <begin position="455"/>
        <end position="486"/>
    </location>
</feature>
<dbReference type="PANTHER" id="PTHR11046:SF25">
    <property type="match status" value="1"/>
</dbReference>
<evidence type="ECO:0000313" key="4">
    <source>
        <dbReference type="Proteomes" id="UP000683360"/>
    </source>
</evidence>
<evidence type="ECO:0000256" key="2">
    <source>
        <dbReference type="SAM" id="Coils"/>
    </source>
</evidence>
<keyword evidence="1" id="KW-0378">Hydrolase</keyword>
<dbReference type="Proteomes" id="UP000683360">
    <property type="component" value="Unassembled WGS sequence"/>
</dbReference>
<keyword evidence="1" id="KW-0540">Nuclease</keyword>
<dbReference type="PANTHER" id="PTHR11046">
    <property type="entry name" value="OLIGORIBONUCLEASE, MITOCHONDRIAL"/>
    <property type="match status" value="1"/>
</dbReference>
<dbReference type="AlphaFoldDB" id="A0A8S3UPL2"/>
<gene>
    <name evidence="3" type="ORF">MEDL_59917</name>
</gene>
<comment type="caution">
    <text evidence="3">The sequence shown here is derived from an EMBL/GenBank/DDBJ whole genome shotgun (WGS) entry which is preliminary data.</text>
</comment>